<evidence type="ECO:0008006" key="4">
    <source>
        <dbReference type="Google" id="ProtNLM"/>
    </source>
</evidence>
<dbReference type="SUPFAM" id="SSF160964">
    <property type="entry name" value="MalF N-terminal region-like"/>
    <property type="match status" value="1"/>
</dbReference>
<feature type="transmembrane region" description="Helical" evidence="1">
    <location>
        <begin position="27"/>
        <end position="57"/>
    </location>
</feature>
<dbReference type="EMBL" id="CP027059">
    <property type="protein sequence ID" value="UQZ82610.1"/>
    <property type="molecule type" value="Genomic_DNA"/>
</dbReference>
<keyword evidence="3" id="KW-1185">Reference proteome</keyword>
<keyword evidence="1" id="KW-0472">Membrane</keyword>
<keyword evidence="1" id="KW-1133">Transmembrane helix</keyword>
<proteinExistence type="predicted"/>
<evidence type="ECO:0000313" key="2">
    <source>
        <dbReference type="EMBL" id="UQZ82610.1"/>
    </source>
</evidence>
<evidence type="ECO:0000313" key="3">
    <source>
        <dbReference type="Proteomes" id="UP001057134"/>
    </source>
</evidence>
<name>A0ABY4RKS6_9BACL</name>
<protein>
    <recommendedName>
        <fullName evidence="4">Sugar ABC transporter permease</fullName>
    </recommendedName>
</protein>
<reference evidence="2" key="1">
    <citation type="submission" date="2018-02" db="EMBL/GenBank/DDBJ databases">
        <authorList>
            <person name="Kim S.-K."/>
            <person name="Jung H.-I."/>
            <person name="Lee S.-W."/>
        </authorList>
    </citation>
    <scope>NUCLEOTIDE SEQUENCE</scope>
    <source>
        <strain evidence="2">SK3146</strain>
    </source>
</reference>
<organism evidence="2 3">
    <name type="scientific">Paenibacillus konkukensis</name>
    <dbReference type="NCBI Taxonomy" id="2020716"/>
    <lineage>
        <taxon>Bacteria</taxon>
        <taxon>Bacillati</taxon>
        <taxon>Bacillota</taxon>
        <taxon>Bacilli</taxon>
        <taxon>Bacillales</taxon>
        <taxon>Paenibacillaceae</taxon>
        <taxon>Paenibacillus</taxon>
    </lineage>
</organism>
<evidence type="ECO:0000256" key="1">
    <source>
        <dbReference type="SAM" id="Phobius"/>
    </source>
</evidence>
<sequence length="66" mass="7416">MEMNKTEVGARGVVRPRKFWNTARKDAAIGWLFLAPEFLGMLVLGVFPIVFSLYLSLCDWNLVGGL</sequence>
<dbReference type="Proteomes" id="UP001057134">
    <property type="component" value="Chromosome"/>
</dbReference>
<reference evidence="2" key="2">
    <citation type="journal article" date="2021" name="J Anim Sci Technol">
        <title>Complete genome sequence of Paenibacillus konkukensis sp. nov. SK3146 as a potential probiotic strain.</title>
        <authorList>
            <person name="Jung H.I."/>
            <person name="Park S."/>
            <person name="Niu K.M."/>
            <person name="Lee S.W."/>
            <person name="Kothari D."/>
            <person name="Yi K.J."/>
            <person name="Kim S.K."/>
        </authorList>
    </citation>
    <scope>NUCLEOTIDE SEQUENCE</scope>
    <source>
        <strain evidence="2">SK3146</strain>
    </source>
</reference>
<gene>
    <name evidence="2" type="ORF">SK3146_01768</name>
</gene>
<keyword evidence="1" id="KW-0812">Transmembrane</keyword>
<accession>A0ABY4RKS6</accession>